<proteinExistence type="predicted"/>
<evidence type="ECO:0000313" key="2">
    <source>
        <dbReference type="Proteomes" id="UP000030152"/>
    </source>
</evidence>
<dbReference type="RefSeq" id="WP_020212269.1">
    <property type="nucleotide sequence ID" value="NZ_JRLX01000002.1"/>
</dbReference>
<keyword evidence="2" id="KW-1185">Reference proteome</keyword>
<sequence length="155" mass="17945">MENVETKAVTFSDMQIACQKATATLAKLQEVLKVKYTDDELETYMNAGPLAFLELCFEKAIGRKPLEYETAPHTTSQEPFTDWHLKLLIIKNCITEEDYNFIYEGLNNIFHINDFDVQVKDGYVIIHQSEHDVTIEKLLKIDHTEQLGIDPFFKN</sequence>
<dbReference type="AlphaFoldDB" id="A0A0A2M8V6"/>
<protein>
    <submittedName>
        <fullName evidence="1">Uncharacterized protein</fullName>
    </submittedName>
</protein>
<organism evidence="1 2">
    <name type="scientific">Flavobacterium rivuli WB 3.3-2 = DSM 21788</name>
    <dbReference type="NCBI Taxonomy" id="1121895"/>
    <lineage>
        <taxon>Bacteria</taxon>
        <taxon>Pseudomonadati</taxon>
        <taxon>Bacteroidota</taxon>
        <taxon>Flavobacteriia</taxon>
        <taxon>Flavobacteriales</taxon>
        <taxon>Flavobacteriaceae</taxon>
        <taxon>Flavobacterium</taxon>
    </lineage>
</organism>
<gene>
    <name evidence="1" type="ORF">Q765_03195</name>
</gene>
<evidence type="ECO:0000313" key="1">
    <source>
        <dbReference type="EMBL" id="KGO88076.1"/>
    </source>
</evidence>
<dbReference type="EMBL" id="JRLX01000002">
    <property type="protein sequence ID" value="KGO88076.1"/>
    <property type="molecule type" value="Genomic_DNA"/>
</dbReference>
<comment type="caution">
    <text evidence="1">The sequence shown here is derived from an EMBL/GenBank/DDBJ whole genome shotgun (WGS) entry which is preliminary data.</text>
</comment>
<reference evidence="1 2" key="1">
    <citation type="submission" date="2013-09" db="EMBL/GenBank/DDBJ databases">
        <authorList>
            <person name="Zeng Z."/>
            <person name="Chen C."/>
        </authorList>
    </citation>
    <scope>NUCLEOTIDE SEQUENCE [LARGE SCALE GENOMIC DNA]</scope>
    <source>
        <strain evidence="1 2">WB 3.3-2</strain>
    </source>
</reference>
<accession>A0A0A2M8V6</accession>
<dbReference type="STRING" id="1121895.GCA_000378485_01139"/>
<dbReference type="Proteomes" id="UP000030152">
    <property type="component" value="Unassembled WGS sequence"/>
</dbReference>
<name>A0A0A2M8V6_9FLAO</name>